<keyword evidence="7" id="KW-1185">Reference proteome</keyword>
<dbReference type="GO" id="GO:0008932">
    <property type="term" value="F:lytic endotransglycosylase activity"/>
    <property type="evidence" value="ECO:0007669"/>
    <property type="project" value="UniProtKB-UniRule"/>
</dbReference>
<dbReference type="SUPFAM" id="SSF50685">
    <property type="entry name" value="Barwin-like endoglucanases"/>
    <property type="match status" value="1"/>
</dbReference>
<reference evidence="6" key="1">
    <citation type="submission" date="2022-11" db="EMBL/GenBank/DDBJ databases">
        <title>Parathalassolutuus dongxingensis gen. nov., sp. nov., a novel member of family Oceanospirillaceae isolated from a coastal shrimp pond in Guangxi, China.</title>
        <authorList>
            <person name="Chen H."/>
        </authorList>
    </citation>
    <scope>NUCLEOTIDE SEQUENCE</scope>
    <source>
        <strain evidence="6">G-43</strain>
    </source>
</reference>
<comment type="similarity">
    <text evidence="3 4">Belongs to the RlpA family.</text>
</comment>
<evidence type="ECO:0000313" key="6">
    <source>
        <dbReference type="EMBL" id="MCY0963983.1"/>
    </source>
</evidence>
<dbReference type="InterPro" id="IPR036908">
    <property type="entry name" value="RlpA-like_sf"/>
</dbReference>
<accession>A0A9X3ISB9</accession>
<evidence type="ECO:0000313" key="7">
    <source>
        <dbReference type="Proteomes" id="UP001150830"/>
    </source>
</evidence>
<comment type="subcellular location">
    <subcellularLocation>
        <location evidence="3">Cell membrane</location>
        <topology evidence="3">Lipid-anchor</topology>
    </subcellularLocation>
</comment>
<evidence type="ECO:0000256" key="1">
    <source>
        <dbReference type="ARBA" id="ARBA00023239"/>
    </source>
</evidence>
<dbReference type="GO" id="GO:0000270">
    <property type="term" value="P:peptidoglycan metabolic process"/>
    <property type="evidence" value="ECO:0007669"/>
    <property type="project" value="UniProtKB-UniRule"/>
</dbReference>
<dbReference type="PROSITE" id="PS51257">
    <property type="entry name" value="PROKAR_LIPOPROTEIN"/>
    <property type="match status" value="1"/>
</dbReference>
<evidence type="ECO:0000256" key="2">
    <source>
        <dbReference type="ARBA" id="ARBA00023316"/>
    </source>
</evidence>
<evidence type="ECO:0000259" key="5">
    <source>
        <dbReference type="Pfam" id="PF03330"/>
    </source>
</evidence>
<dbReference type="PANTHER" id="PTHR34183">
    <property type="entry name" value="ENDOLYTIC PEPTIDOGLYCAN TRANSGLYCOSYLASE RLPA"/>
    <property type="match status" value="1"/>
</dbReference>
<dbReference type="NCBIfam" id="TIGR00413">
    <property type="entry name" value="rlpA"/>
    <property type="match status" value="1"/>
</dbReference>
<evidence type="ECO:0000256" key="4">
    <source>
        <dbReference type="RuleBase" id="RU003495"/>
    </source>
</evidence>
<dbReference type="AlphaFoldDB" id="A0A9X3ISB9"/>
<evidence type="ECO:0000256" key="3">
    <source>
        <dbReference type="HAMAP-Rule" id="MF_02071"/>
    </source>
</evidence>
<keyword evidence="3" id="KW-1003">Cell membrane</keyword>
<dbReference type="InterPro" id="IPR009009">
    <property type="entry name" value="RlpA-like_DPBB"/>
</dbReference>
<dbReference type="EMBL" id="JAPNOA010000007">
    <property type="protein sequence ID" value="MCY0963983.1"/>
    <property type="molecule type" value="Genomic_DNA"/>
</dbReference>
<dbReference type="GO" id="GO:0071555">
    <property type="term" value="P:cell wall organization"/>
    <property type="evidence" value="ECO:0007669"/>
    <property type="project" value="UniProtKB-KW"/>
</dbReference>
<keyword evidence="2 3" id="KW-0961">Cell wall biogenesis/degradation</keyword>
<name>A0A9X3ISB9_9GAMM</name>
<comment type="function">
    <text evidence="3">Lytic transglycosylase with a strong preference for naked glycan strands that lack stem peptides.</text>
</comment>
<keyword evidence="3" id="KW-0449">Lipoprotein</keyword>
<dbReference type="RefSeq" id="WP_283172202.1">
    <property type="nucleotide sequence ID" value="NZ_JAPNOA010000007.1"/>
</dbReference>
<protein>
    <recommendedName>
        <fullName evidence="3">Endolytic peptidoglycan transglycosylase RlpA</fullName>
        <ecNumber evidence="3">4.2.2.-</ecNumber>
    </recommendedName>
</protein>
<dbReference type="EC" id="4.2.2.-" evidence="3"/>
<organism evidence="6 7">
    <name type="scientific">Parathalassolituus penaei</name>
    <dbReference type="NCBI Taxonomy" id="2997323"/>
    <lineage>
        <taxon>Bacteria</taxon>
        <taxon>Pseudomonadati</taxon>
        <taxon>Pseudomonadota</taxon>
        <taxon>Gammaproteobacteria</taxon>
        <taxon>Oceanospirillales</taxon>
        <taxon>Oceanospirillaceae</taxon>
        <taxon>Parathalassolituus</taxon>
    </lineage>
</organism>
<feature type="domain" description="RlpA-like protein double-psi beta-barrel" evidence="5">
    <location>
        <begin position="37"/>
        <end position="125"/>
    </location>
</feature>
<gene>
    <name evidence="3" type="primary">rlpA</name>
    <name evidence="6" type="ORF">OUO13_02170</name>
</gene>
<dbReference type="CDD" id="cd22268">
    <property type="entry name" value="DPBB_RlpA-like"/>
    <property type="match status" value="1"/>
</dbReference>
<proteinExistence type="inferred from homology"/>
<dbReference type="HAMAP" id="MF_02071">
    <property type="entry name" value="RlpA"/>
    <property type="match status" value="1"/>
</dbReference>
<dbReference type="PANTHER" id="PTHR34183:SF8">
    <property type="entry name" value="ENDOLYTIC PEPTIDOGLYCAN TRANSGLYCOSYLASE RLPA-RELATED"/>
    <property type="match status" value="1"/>
</dbReference>
<dbReference type="GO" id="GO:0005886">
    <property type="term" value="C:plasma membrane"/>
    <property type="evidence" value="ECO:0007669"/>
    <property type="project" value="UniProtKB-SubCell"/>
</dbReference>
<sequence length="130" mass="14006">MNLFPVKTLGLTLAFLVTGCSSMQSSDSSEGWSGYTETGKATYYADKYQGKKTASGEPYKRELKTAAHKELPFGTNVKVTNLSNGKSVVVRVNDRGPFTKGRILDLSKSAFSSIGNINAGVLDVEMEVVD</sequence>
<dbReference type="InterPro" id="IPR034718">
    <property type="entry name" value="RlpA"/>
</dbReference>
<dbReference type="Pfam" id="PF03330">
    <property type="entry name" value="DPBB_1"/>
    <property type="match status" value="1"/>
</dbReference>
<comment type="caution">
    <text evidence="6">The sequence shown here is derived from an EMBL/GenBank/DDBJ whole genome shotgun (WGS) entry which is preliminary data.</text>
</comment>
<keyword evidence="3" id="KW-0472">Membrane</keyword>
<dbReference type="Gene3D" id="2.40.40.10">
    <property type="entry name" value="RlpA-like domain"/>
    <property type="match status" value="1"/>
</dbReference>
<keyword evidence="1 3" id="KW-0456">Lyase</keyword>
<keyword evidence="3" id="KW-0564">Palmitate</keyword>
<dbReference type="InterPro" id="IPR012997">
    <property type="entry name" value="RplA"/>
</dbReference>
<dbReference type="Proteomes" id="UP001150830">
    <property type="component" value="Unassembled WGS sequence"/>
</dbReference>